<evidence type="ECO:0000313" key="3">
    <source>
        <dbReference type="Proteomes" id="UP000030134"/>
    </source>
</evidence>
<dbReference type="Pfam" id="PF18962">
    <property type="entry name" value="Por_Secre_tail"/>
    <property type="match status" value="1"/>
</dbReference>
<evidence type="ECO:0000259" key="1">
    <source>
        <dbReference type="Pfam" id="PF18962"/>
    </source>
</evidence>
<organism evidence="2 3">
    <name type="scientific">Porphyromonas gingivicanis</name>
    <dbReference type="NCBI Taxonomy" id="266762"/>
    <lineage>
        <taxon>Bacteria</taxon>
        <taxon>Pseudomonadati</taxon>
        <taxon>Bacteroidota</taxon>
        <taxon>Bacteroidia</taxon>
        <taxon>Bacteroidales</taxon>
        <taxon>Porphyromonadaceae</taxon>
        <taxon>Porphyromonas</taxon>
    </lineage>
</organism>
<proteinExistence type="predicted"/>
<gene>
    <name evidence="2" type="ORF">HQ36_01585</name>
</gene>
<dbReference type="EMBL" id="JQZW01000002">
    <property type="protein sequence ID" value="KGN99171.1"/>
    <property type="molecule type" value="Genomic_DNA"/>
</dbReference>
<dbReference type="AlphaFoldDB" id="A0A0A2G7C9"/>
<keyword evidence="3" id="KW-1185">Reference proteome</keyword>
<protein>
    <recommendedName>
        <fullName evidence="1">Secretion system C-terminal sorting domain-containing protein</fullName>
    </recommendedName>
</protein>
<sequence length="318" mass="33918">MLLIGSVAVAKAQTDYEFAINGVEITSNNVGNMGTIPGVTIGEGGHLTYNKETRTLSMKNVSLEIGKEEGRCLGVSKGALFTLHLEGENSFKAPNSYGIICYETCITGPGELSIEVIASGIYVCEGTLTVANGCTVNVLSESSEIGHAGVEGHWESPTHLIIKDATLHVKAKGQPVAPYPYAVGGFQSIRLEGVQILEPSEATIGNYTHMDRGDTYTHAFVLLNGKPATEVKIAKDVAVEEVEATALKLYPNPANRYIRIEGAKADTPIALYTLEGVRLLTAEANEAGFAEFDLTDLPAGNYVVKAGNGQGYRLLIRR</sequence>
<accession>A0A0A2G7C9</accession>
<dbReference type="Proteomes" id="UP000030134">
    <property type="component" value="Unassembled WGS sequence"/>
</dbReference>
<evidence type="ECO:0000313" key="2">
    <source>
        <dbReference type="EMBL" id="KGN99171.1"/>
    </source>
</evidence>
<dbReference type="NCBIfam" id="TIGR04183">
    <property type="entry name" value="Por_Secre_tail"/>
    <property type="match status" value="1"/>
</dbReference>
<comment type="caution">
    <text evidence="2">The sequence shown here is derived from an EMBL/GenBank/DDBJ whole genome shotgun (WGS) entry which is preliminary data.</text>
</comment>
<reference evidence="2 3" key="1">
    <citation type="submission" date="2014-08" db="EMBL/GenBank/DDBJ databases">
        <title>Porphyromonas gingivicanis strain:COT-022_OH1391 Genome sequencing.</title>
        <authorList>
            <person name="Wallis C."/>
            <person name="Deusch O."/>
            <person name="O'Flynn C."/>
            <person name="Davis I."/>
            <person name="Jospin G."/>
            <person name="Darling A.E."/>
            <person name="Coil D.A."/>
            <person name="Alexiev A."/>
            <person name="Horsfall A."/>
            <person name="Kirkwood N."/>
            <person name="Harris S."/>
            <person name="Eisen J.A."/>
        </authorList>
    </citation>
    <scope>NUCLEOTIDE SEQUENCE [LARGE SCALE GENOMIC DNA]</scope>
    <source>
        <strain evidence="3">COT-022 OH1391</strain>
    </source>
</reference>
<feature type="domain" description="Secretion system C-terminal sorting" evidence="1">
    <location>
        <begin position="249"/>
        <end position="311"/>
    </location>
</feature>
<dbReference type="InterPro" id="IPR026444">
    <property type="entry name" value="Secre_tail"/>
</dbReference>
<name>A0A0A2G7C9_9PORP</name>
<dbReference type="STRING" id="266762.HQ36_01585"/>